<keyword evidence="1" id="KW-1133">Transmembrane helix</keyword>
<evidence type="ECO:0000313" key="5">
    <source>
        <dbReference type="Proteomes" id="UP000324021"/>
    </source>
</evidence>
<keyword evidence="4" id="KW-1185">Reference proteome</keyword>
<evidence type="ECO:0000313" key="4">
    <source>
        <dbReference type="Proteomes" id="UP000199320"/>
    </source>
</evidence>
<protein>
    <submittedName>
        <fullName evidence="3">Uncharacterized protein</fullName>
    </submittedName>
</protein>
<reference evidence="4 5" key="1">
    <citation type="submission" date="2016-10" db="EMBL/GenBank/DDBJ databases">
        <authorList>
            <person name="Varghese N."/>
            <person name="Submissions S."/>
        </authorList>
    </citation>
    <scope>NUCLEOTIDE SEQUENCE [LARGE SCALE GENOMIC DNA]</scope>
    <source>
        <strain evidence="2 5">CDM_1</strain>
        <strain evidence="4">CDM_6</strain>
    </source>
</reference>
<evidence type="ECO:0000256" key="1">
    <source>
        <dbReference type="SAM" id="Phobius"/>
    </source>
</evidence>
<dbReference type="RefSeq" id="WP_092933611.1">
    <property type="nucleotide sequence ID" value="NZ_FMZP01000005.1"/>
</dbReference>
<keyword evidence="1" id="KW-0812">Transmembrane</keyword>
<organism evidence="3 4">
    <name type="scientific">Natrinema hispanicum</name>
    <dbReference type="NCBI Taxonomy" id="392421"/>
    <lineage>
        <taxon>Archaea</taxon>
        <taxon>Methanobacteriati</taxon>
        <taxon>Methanobacteriota</taxon>
        <taxon>Stenosarchaea group</taxon>
        <taxon>Halobacteria</taxon>
        <taxon>Halobacteriales</taxon>
        <taxon>Natrialbaceae</taxon>
        <taxon>Natrinema</taxon>
    </lineage>
</organism>
<keyword evidence="1" id="KW-0472">Membrane</keyword>
<sequence length="455" mass="50106">MIGNDRQTRRRFLAGLGTVASVAVAGCSTLPWGDDGTATSLRMSPAEAGSVLTDNEPTVEWPAPVRPAKSALETELERVDALLADVPDPLRPDDVPNGVVRETIVEKRDEAMTIRADGADAMGAAQYHAFRETRDAREAARHAATTWHAIDADRKSLVADLHDERDAVDTAVTDRHEALEYRGTDTADGRLRACLYYFQHETDLANAARSLDRWSVAEADDVLELGESVGTLEFATATTTVWEHLDAQWLADDEPVALESTFETVLERSIEAADEAGFPAQDDDWFEAIGLGDLDDQYLEFVLWRAGQPVEDAQNGMKEALREGDLATGLSTALEFEVAYRGFQTVRGRITDGDVRDLSVEDVRAERREALVAAQQARKAELEGGSLTEPSLGAYILAETLRSLAWVDDSVRRAADREPETTVSLTSQYRDYVRYRSHLEALPAAVEAFRARLLE</sequence>
<dbReference type="Proteomes" id="UP000324021">
    <property type="component" value="Unassembled WGS sequence"/>
</dbReference>
<dbReference type="STRING" id="392421.SAMN04488694_11320"/>
<dbReference type="EMBL" id="FOIC01000013">
    <property type="protein sequence ID" value="SET80270.1"/>
    <property type="molecule type" value="Genomic_DNA"/>
</dbReference>
<reference evidence="3" key="2">
    <citation type="submission" date="2016-10" db="EMBL/GenBank/DDBJ databases">
        <authorList>
            <person name="de Groot N.N."/>
        </authorList>
    </citation>
    <scope>NUCLEOTIDE SEQUENCE [LARGE SCALE GENOMIC DNA]</scope>
    <source>
        <strain evidence="3">CDM_6</strain>
    </source>
</reference>
<dbReference type="AlphaFoldDB" id="A0A1I0H997"/>
<accession>A0A1I0H997</accession>
<evidence type="ECO:0000313" key="3">
    <source>
        <dbReference type="EMBL" id="SET80270.1"/>
    </source>
</evidence>
<dbReference type="InterPro" id="IPR006311">
    <property type="entry name" value="TAT_signal"/>
</dbReference>
<name>A0A1I0H997_9EURY</name>
<gene>
    <name evidence="3" type="ORF">SAMN04488694_11320</name>
    <name evidence="2" type="ORF">SAMN05192552_1005128</name>
</gene>
<evidence type="ECO:0000313" key="2">
    <source>
        <dbReference type="EMBL" id="SDC59630.1"/>
    </source>
</evidence>
<feature type="transmembrane region" description="Helical" evidence="1">
    <location>
        <begin position="12"/>
        <end position="33"/>
    </location>
</feature>
<dbReference type="OrthoDB" id="350675at2157"/>
<dbReference type="PROSITE" id="PS51257">
    <property type="entry name" value="PROKAR_LIPOPROTEIN"/>
    <property type="match status" value="1"/>
</dbReference>
<proteinExistence type="predicted"/>
<dbReference type="PROSITE" id="PS51318">
    <property type="entry name" value="TAT"/>
    <property type="match status" value="1"/>
</dbReference>
<dbReference type="EMBL" id="FMZP01000005">
    <property type="protein sequence ID" value="SDC59630.1"/>
    <property type="molecule type" value="Genomic_DNA"/>
</dbReference>
<dbReference type="Proteomes" id="UP000199320">
    <property type="component" value="Unassembled WGS sequence"/>
</dbReference>